<evidence type="ECO:0000313" key="1">
    <source>
        <dbReference type="EMBL" id="TSJ73693.1"/>
    </source>
</evidence>
<dbReference type="Proteomes" id="UP000320747">
    <property type="component" value="Unassembled WGS sequence"/>
</dbReference>
<sequence length="75" mass="8006">MTTAPVPHEDLRRTADILREAILHAKRASSATVSIPQEGAAAILSVLEGADAEYERRDRAAAALAEFSNSIGFVE</sequence>
<protein>
    <submittedName>
        <fullName evidence="1">Uncharacterized protein</fullName>
    </submittedName>
</protein>
<organism evidence="1 2">
    <name type="scientific">Corynebacterium godavarianum</name>
    <dbReference type="NCBI Taxonomy" id="2054421"/>
    <lineage>
        <taxon>Bacteria</taxon>
        <taxon>Bacillati</taxon>
        <taxon>Actinomycetota</taxon>
        <taxon>Actinomycetes</taxon>
        <taxon>Mycobacteriales</taxon>
        <taxon>Corynebacteriaceae</taxon>
        <taxon>Corynebacterium</taxon>
    </lineage>
</organism>
<proteinExistence type="predicted"/>
<keyword evidence="2" id="KW-1185">Reference proteome</keyword>
<dbReference type="RefSeq" id="WP_154879473.1">
    <property type="nucleotide sequence ID" value="NZ_JAADJX010000001.1"/>
</dbReference>
<reference evidence="1 2" key="1">
    <citation type="submission" date="2019-07" db="EMBL/GenBank/DDBJ databases">
        <title>Draft genome of Corynebacterium godavarianum and other related strains.</title>
        <authorList>
            <person name="Bernier A.-M."/>
            <person name="Bernard K."/>
        </authorList>
    </citation>
    <scope>NUCLEOTIDE SEQUENCE [LARGE SCALE GENOMIC DNA]</scope>
    <source>
        <strain evidence="1 2">LMG 29598</strain>
    </source>
</reference>
<gene>
    <name evidence="1" type="ORF">FPH17_07210</name>
</gene>
<name>A0ABY3E266_9CORY</name>
<evidence type="ECO:0000313" key="2">
    <source>
        <dbReference type="Proteomes" id="UP000320747"/>
    </source>
</evidence>
<accession>A0ABY3E266</accession>
<dbReference type="EMBL" id="VMHH01000005">
    <property type="protein sequence ID" value="TSJ73693.1"/>
    <property type="molecule type" value="Genomic_DNA"/>
</dbReference>
<comment type="caution">
    <text evidence="1">The sequence shown here is derived from an EMBL/GenBank/DDBJ whole genome shotgun (WGS) entry which is preliminary data.</text>
</comment>